<protein>
    <recommendedName>
        <fullName evidence="11">G-protein coupled receptors family 1 profile domain-containing protein</fullName>
    </recommendedName>
</protein>
<dbReference type="PANTHER" id="PTHR24243:SF208">
    <property type="entry name" value="PYROKININ-1 RECEPTOR"/>
    <property type="match status" value="1"/>
</dbReference>
<dbReference type="Pfam" id="PF00001">
    <property type="entry name" value="7tm_1"/>
    <property type="match status" value="1"/>
</dbReference>
<dbReference type="InterPro" id="IPR000276">
    <property type="entry name" value="GPCR_Rhodpsn"/>
</dbReference>
<dbReference type="CDD" id="cd00637">
    <property type="entry name" value="7tm_classA_rhodopsin-like"/>
    <property type="match status" value="1"/>
</dbReference>
<dbReference type="GO" id="GO:0004930">
    <property type="term" value="F:G protein-coupled receptor activity"/>
    <property type="evidence" value="ECO:0007669"/>
    <property type="project" value="UniProtKB-KW"/>
</dbReference>
<gene>
    <name evidence="12" type="ORF">FSP39_006275</name>
</gene>
<evidence type="ECO:0000313" key="13">
    <source>
        <dbReference type="Proteomes" id="UP001186944"/>
    </source>
</evidence>
<evidence type="ECO:0000313" key="12">
    <source>
        <dbReference type="EMBL" id="KAK3094790.1"/>
    </source>
</evidence>
<keyword evidence="5 10" id="KW-0472">Membrane</keyword>
<evidence type="ECO:0000259" key="11">
    <source>
        <dbReference type="PROSITE" id="PS50262"/>
    </source>
</evidence>
<feature type="transmembrane region" description="Helical" evidence="10">
    <location>
        <begin position="310"/>
        <end position="334"/>
    </location>
</feature>
<feature type="compositionally biased region" description="Basic and acidic residues" evidence="9">
    <location>
        <begin position="274"/>
        <end position="285"/>
    </location>
</feature>
<sequence>MNSSLAYGTENKDDLLRVWNREISQAFTLSKVVHVLLFVIGTFGNSVIIIFYNFRLKGSKDDRYFIPILAVIDLLACVFSTWFDLLVNFFPVTFPDDVLCKSLLYVNYLTTQGSIFLLLLISIHRFRKICRPFQKQMDLKMKRICLLIIAIVTVVMCIPELVFYGKVPVVKENTNITGYICGPITEPKQMEVGLMSFTAVAMFIAVVSIAIMCILYSIILRYLLIQTRATKPESLNRCLEVSDTCEQTAYQAAPNANEIDDDQGCSPETNHEIEINRNQDKDELKVPPAKPKLKRSSGSKIRLSTRRLTFMFMTISLTNIISNIPTIIYIILVVNDPEAWFRNTYGFIQQMFQFMRAMRVVNHAFNPFLYGLFDGRFRDEIRSLLCRSKEI</sequence>
<dbReference type="PROSITE" id="PS00237">
    <property type="entry name" value="G_PROTEIN_RECEP_F1_1"/>
    <property type="match status" value="1"/>
</dbReference>
<name>A0AA88Y8A8_PINIB</name>
<comment type="similarity">
    <text evidence="8">Belongs to the G-protein coupled receptor 1 family.</text>
</comment>
<keyword evidence="4 8" id="KW-0297">G-protein coupled receptor</keyword>
<dbReference type="Proteomes" id="UP001186944">
    <property type="component" value="Unassembled WGS sequence"/>
</dbReference>
<evidence type="ECO:0000256" key="8">
    <source>
        <dbReference type="RuleBase" id="RU000688"/>
    </source>
</evidence>
<comment type="subcellular location">
    <subcellularLocation>
        <location evidence="1">Membrane</location>
        <topology evidence="1">Multi-pass membrane protein</topology>
    </subcellularLocation>
</comment>
<keyword evidence="7 8" id="KW-0807">Transducer</keyword>
<feature type="transmembrane region" description="Helical" evidence="10">
    <location>
        <begin position="64"/>
        <end position="83"/>
    </location>
</feature>
<dbReference type="PRINTS" id="PR00237">
    <property type="entry name" value="GPCRRHODOPSN"/>
</dbReference>
<evidence type="ECO:0000256" key="6">
    <source>
        <dbReference type="ARBA" id="ARBA00023170"/>
    </source>
</evidence>
<dbReference type="SUPFAM" id="SSF81321">
    <property type="entry name" value="Family A G protein-coupled receptor-like"/>
    <property type="match status" value="1"/>
</dbReference>
<feature type="transmembrane region" description="Helical" evidence="10">
    <location>
        <begin position="103"/>
        <end position="123"/>
    </location>
</feature>
<dbReference type="Gene3D" id="1.20.1070.10">
    <property type="entry name" value="Rhodopsin 7-helix transmembrane proteins"/>
    <property type="match status" value="1"/>
</dbReference>
<evidence type="ECO:0000256" key="4">
    <source>
        <dbReference type="ARBA" id="ARBA00023040"/>
    </source>
</evidence>
<dbReference type="AlphaFoldDB" id="A0AA88Y8A8"/>
<dbReference type="InterPro" id="IPR017452">
    <property type="entry name" value="GPCR_Rhodpsn_7TM"/>
</dbReference>
<organism evidence="12 13">
    <name type="scientific">Pinctada imbricata</name>
    <name type="common">Atlantic pearl-oyster</name>
    <name type="synonym">Pinctada martensii</name>
    <dbReference type="NCBI Taxonomy" id="66713"/>
    <lineage>
        <taxon>Eukaryota</taxon>
        <taxon>Metazoa</taxon>
        <taxon>Spiralia</taxon>
        <taxon>Lophotrochozoa</taxon>
        <taxon>Mollusca</taxon>
        <taxon>Bivalvia</taxon>
        <taxon>Autobranchia</taxon>
        <taxon>Pteriomorphia</taxon>
        <taxon>Pterioida</taxon>
        <taxon>Pterioidea</taxon>
        <taxon>Pteriidae</taxon>
        <taxon>Pinctada</taxon>
    </lineage>
</organism>
<accession>A0AA88Y8A8</accession>
<dbReference type="EMBL" id="VSWD01000008">
    <property type="protein sequence ID" value="KAK3094790.1"/>
    <property type="molecule type" value="Genomic_DNA"/>
</dbReference>
<proteinExistence type="inferred from homology"/>
<evidence type="ECO:0000256" key="10">
    <source>
        <dbReference type="SAM" id="Phobius"/>
    </source>
</evidence>
<feature type="domain" description="G-protein coupled receptors family 1 profile" evidence="11">
    <location>
        <begin position="44"/>
        <end position="370"/>
    </location>
</feature>
<feature type="transmembrane region" description="Helical" evidence="10">
    <location>
        <begin position="144"/>
        <end position="164"/>
    </location>
</feature>
<keyword evidence="6 8" id="KW-0675">Receptor</keyword>
<dbReference type="PANTHER" id="PTHR24243">
    <property type="entry name" value="G-PROTEIN COUPLED RECEPTOR"/>
    <property type="match status" value="1"/>
</dbReference>
<evidence type="ECO:0000256" key="5">
    <source>
        <dbReference type="ARBA" id="ARBA00023136"/>
    </source>
</evidence>
<feature type="region of interest" description="Disordered" evidence="9">
    <location>
        <begin position="274"/>
        <end position="296"/>
    </location>
</feature>
<reference evidence="12" key="1">
    <citation type="submission" date="2019-08" db="EMBL/GenBank/DDBJ databases">
        <title>The improved chromosome-level genome for the pearl oyster Pinctada fucata martensii using PacBio sequencing and Hi-C.</title>
        <authorList>
            <person name="Zheng Z."/>
        </authorList>
    </citation>
    <scope>NUCLEOTIDE SEQUENCE</scope>
    <source>
        <strain evidence="12">ZZ-2019</strain>
        <tissue evidence="12">Adductor muscle</tissue>
    </source>
</reference>
<keyword evidence="2 8" id="KW-0812">Transmembrane</keyword>
<evidence type="ECO:0000256" key="7">
    <source>
        <dbReference type="ARBA" id="ARBA00023224"/>
    </source>
</evidence>
<evidence type="ECO:0000256" key="9">
    <source>
        <dbReference type="SAM" id="MobiDB-lite"/>
    </source>
</evidence>
<comment type="caution">
    <text evidence="12">The sequence shown here is derived from an EMBL/GenBank/DDBJ whole genome shotgun (WGS) entry which is preliminary data.</text>
</comment>
<keyword evidence="13" id="KW-1185">Reference proteome</keyword>
<keyword evidence="3 10" id="KW-1133">Transmembrane helix</keyword>
<dbReference type="GO" id="GO:0016020">
    <property type="term" value="C:membrane"/>
    <property type="evidence" value="ECO:0007669"/>
    <property type="project" value="UniProtKB-SubCell"/>
</dbReference>
<feature type="transmembrane region" description="Helical" evidence="10">
    <location>
        <begin position="32"/>
        <end position="52"/>
    </location>
</feature>
<evidence type="ECO:0000256" key="1">
    <source>
        <dbReference type="ARBA" id="ARBA00004141"/>
    </source>
</evidence>
<dbReference type="PROSITE" id="PS50262">
    <property type="entry name" value="G_PROTEIN_RECEP_F1_2"/>
    <property type="match status" value="1"/>
</dbReference>
<evidence type="ECO:0000256" key="3">
    <source>
        <dbReference type="ARBA" id="ARBA00022989"/>
    </source>
</evidence>
<feature type="transmembrane region" description="Helical" evidence="10">
    <location>
        <begin position="197"/>
        <end position="224"/>
    </location>
</feature>
<evidence type="ECO:0000256" key="2">
    <source>
        <dbReference type="ARBA" id="ARBA00022692"/>
    </source>
</evidence>